<keyword evidence="4" id="KW-1185">Reference proteome</keyword>
<organism evidence="3 4">
    <name type="scientific">Pseudokineococcus basanitobsidens</name>
    <dbReference type="NCBI Taxonomy" id="1926649"/>
    <lineage>
        <taxon>Bacteria</taxon>
        <taxon>Bacillati</taxon>
        <taxon>Actinomycetota</taxon>
        <taxon>Actinomycetes</taxon>
        <taxon>Kineosporiales</taxon>
        <taxon>Kineosporiaceae</taxon>
        <taxon>Pseudokineococcus</taxon>
    </lineage>
</organism>
<sequence>MAEATATRGGRTSGAPSASWSDAAREQEQGSRGSLELADKVLVKIAQRAALEVVGVAPAGAATGRLGGMLGRGYPDADVEHAGTRASVTLEIATTWPHPAPQVAASVRDSVTRRLRELAAVDADSVAVHVAAVVQAPPPRQQERVR</sequence>
<evidence type="ECO:0000313" key="3">
    <source>
        <dbReference type="EMBL" id="MEJ5943812.1"/>
    </source>
</evidence>
<gene>
    <name evidence="3" type="ORF">WDZ17_00700</name>
</gene>
<dbReference type="InterPro" id="IPR005531">
    <property type="entry name" value="Asp23"/>
</dbReference>
<comment type="similarity">
    <text evidence="1">Belongs to the asp23 family.</text>
</comment>
<dbReference type="RefSeq" id="WP_339573204.1">
    <property type="nucleotide sequence ID" value="NZ_JBBIAA010000001.1"/>
</dbReference>
<proteinExistence type="inferred from homology"/>
<accession>A0ABU8RFI0</accession>
<evidence type="ECO:0000256" key="2">
    <source>
        <dbReference type="SAM" id="MobiDB-lite"/>
    </source>
</evidence>
<evidence type="ECO:0000313" key="4">
    <source>
        <dbReference type="Proteomes" id="UP001387100"/>
    </source>
</evidence>
<protein>
    <submittedName>
        <fullName evidence="3">Asp23/Gls24 family envelope stress response protein</fullName>
    </submittedName>
</protein>
<feature type="region of interest" description="Disordered" evidence="2">
    <location>
        <begin position="1"/>
        <end position="34"/>
    </location>
</feature>
<name>A0ABU8RFI0_9ACTN</name>
<dbReference type="Proteomes" id="UP001387100">
    <property type="component" value="Unassembled WGS sequence"/>
</dbReference>
<evidence type="ECO:0000256" key="1">
    <source>
        <dbReference type="ARBA" id="ARBA00005721"/>
    </source>
</evidence>
<reference evidence="3 4" key="1">
    <citation type="journal article" date="2017" name="Int. J. Syst. Evol. Microbiol.">
        <title>Pseudokineococcus basanitobsidens sp. nov., isolated from volcanic rock.</title>
        <authorList>
            <person name="Lee D.W."/>
            <person name="Park M.Y."/>
            <person name="Kim J.J."/>
            <person name="Kim B.S."/>
        </authorList>
    </citation>
    <scope>NUCLEOTIDE SEQUENCE [LARGE SCALE GENOMIC DNA]</scope>
    <source>
        <strain evidence="3 4">DSM 103726</strain>
    </source>
</reference>
<dbReference type="EMBL" id="JBBIAA010000001">
    <property type="protein sequence ID" value="MEJ5943812.1"/>
    <property type="molecule type" value="Genomic_DNA"/>
</dbReference>
<comment type="caution">
    <text evidence="3">The sequence shown here is derived from an EMBL/GenBank/DDBJ whole genome shotgun (WGS) entry which is preliminary data.</text>
</comment>
<dbReference type="Pfam" id="PF03780">
    <property type="entry name" value="Asp23"/>
    <property type="match status" value="1"/>
</dbReference>